<evidence type="ECO:0000256" key="1">
    <source>
        <dbReference type="SAM" id="MobiDB-lite"/>
    </source>
</evidence>
<feature type="non-terminal residue" evidence="2">
    <location>
        <position position="1"/>
    </location>
</feature>
<dbReference type="Proteomes" id="UP001610411">
    <property type="component" value="Unassembled WGS sequence"/>
</dbReference>
<protein>
    <submittedName>
        <fullName evidence="2">Cyclin-dependent kinase 4 inhibitor B isoform 2</fullName>
    </submittedName>
</protein>
<feature type="compositionally biased region" description="Low complexity" evidence="1">
    <location>
        <begin position="55"/>
        <end position="77"/>
    </location>
</feature>
<dbReference type="AlphaFoldDB" id="A0ABD2ER07"/>
<reference evidence="2 3" key="1">
    <citation type="journal article" date="2024" name="G3 (Bethesda)">
        <title>A hybrid genome assembly of the endangered aye-aye (Daubentonia madagascariensis).</title>
        <authorList>
            <person name="Versoza C.J."/>
            <person name="Pfeifer S.P."/>
        </authorList>
    </citation>
    <scope>NUCLEOTIDE SEQUENCE [LARGE SCALE GENOMIC DNA]</scope>
    <source>
        <strain evidence="2">6821</strain>
    </source>
</reference>
<feature type="non-terminal residue" evidence="2">
    <location>
        <position position="77"/>
    </location>
</feature>
<evidence type="ECO:0000313" key="3">
    <source>
        <dbReference type="Proteomes" id="UP001610411"/>
    </source>
</evidence>
<accession>A0ABD2ER07</accession>
<feature type="region of interest" description="Disordered" evidence="1">
    <location>
        <begin position="1"/>
        <end position="77"/>
    </location>
</feature>
<organism evidence="2 3">
    <name type="scientific">Daubentonia madagascariensis</name>
    <name type="common">Aye-aye</name>
    <name type="synonym">Sciurus madagascariensis</name>
    <dbReference type="NCBI Taxonomy" id="31869"/>
    <lineage>
        <taxon>Eukaryota</taxon>
        <taxon>Metazoa</taxon>
        <taxon>Chordata</taxon>
        <taxon>Craniata</taxon>
        <taxon>Vertebrata</taxon>
        <taxon>Euteleostomi</taxon>
        <taxon>Mammalia</taxon>
        <taxon>Eutheria</taxon>
        <taxon>Euarchontoglires</taxon>
        <taxon>Primates</taxon>
        <taxon>Strepsirrhini</taxon>
        <taxon>Chiromyiformes</taxon>
        <taxon>Daubentoniidae</taxon>
        <taxon>Daubentonia</taxon>
    </lineage>
</organism>
<keyword evidence="3" id="KW-1185">Reference proteome</keyword>
<dbReference type="EMBL" id="JBFSEQ010000003">
    <property type="protein sequence ID" value="KAL2781580.1"/>
    <property type="molecule type" value="Genomic_DNA"/>
</dbReference>
<gene>
    <name evidence="2" type="ORF">WCI35_010220</name>
</gene>
<comment type="caution">
    <text evidence="2">The sequence shown here is derived from an EMBL/GenBank/DDBJ whole genome shotgun (WGS) entry which is preliminary data.</text>
</comment>
<name>A0ABD2ER07_DAUMA</name>
<sequence length="77" mass="7991">ARGEQGYAQWWRQRCGPGQRRGAGASGEGATAPGSGRGSQRSQPLREAGDPGSWGPRVRPAGGARTRARPPRVGLGL</sequence>
<proteinExistence type="predicted"/>
<evidence type="ECO:0000313" key="2">
    <source>
        <dbReference type="EMBL" id="KAL2781580.1"/>
    </source>
</evidence>